<dbReference type="Proteomes" id="UP001172155">
    <property type="component" value="Unassembled WGS sequence"/>
</dbReference>
<protein>
    <submittedName>
        <fullName evidence="2">Uncharacterized protein</fullName>
    </submittedName>
</protein>
<name>A0AA40F8D8_9PEZI</name>
<dbReference type="EMBL" id="JAUKUD010000001">
    <property type="protein sequence ID" value="KAK0752981.1"/>
    <property type="molecule type" value="Genomic_DNA"/>
</dbReference>
<feature type="signal peptide" evidence="1">
    <location>
        <begin position="1"/>
        <end position="19"/>
    </location>
</feature>
<feature type="chain" id="PRO_5041402676" evidence="1">
    <location>
        <begin position="20"/>
        <end position="232"/>
    </location>
</feature>
<comment type="caution">
    <text evidence="2">The sequence shown here is derived from an EMBL/GenBank/DDBJ whole genome shotgun (WGS) entry which is preliminary data.</text>
</comment>
<keyword evidence="1" id="KW-0732">Signal</keyword>
<evidence type="ECO:0000256" key="1">
    <source>
        <dbReference type="SAM" id="SignalP"/>
    </source>
</evidence>
<gene>
    <name evidence="2" type="ORF">B0T18DRAFT_385117</name>
</gene>
<reference evidence="2" key="1">
    <citation type="submission" date="2023-06" db="EMBL/GenBank/DDBJ databases">
        <title>Genome-scale phylogeny and comparative genomics of the fungal order Sordariales.</title>
        <authorList>
            <consortium name="Lawrence Berkeley National Laboratory"/>
            <person name="Hensen N."/>
            <person name="Bonometti L."/>
            <person name="Westerberg I."/>
            <person name="Brannstrom I.O."/>
            <person name="Guillou S."/>
            <person name="Cros-Aarteil S."/>
            <person name="Calhoun S."/>
            <person name="Haridas S."/>
            <person name="Kuo A."/>
            <person name="Mondo S."/>
            <person name="Pangilinan J."/>
            <person name="Riley R."/>
            <person name="LaButti K."/>
            <person name="Andreopoulos B."/>
            <person name="Lipzen A."/>
            <person name="Chen C."/>
            <person name="Yanf M."/>
            <person name="Daum C."/>
            <person name="Ng V."/>
            <person name="Clum A."/>
            <person name="Steindorff A."/>
            <person name="Ohm R."/>
            <person name="Martin F."/>
            <person name="Silar P."/>
            <person name="Natvig D."/>
            <person name="Lalanne C."/>
            <person name="Gautier V."/>
            <person name="Ament-velasquez S.L."/>
            <person name="Kruys A."/>
            <person name="Hutchinson M.I."/>
            <person name="Powell A.J."/>
            <person name="Barry K."/>
            <person name="Miller A.N."/>
            <person name="Grigoriev I.V."/>
            <person name="Debuchy R."/>
            <person name="Gladieux P."/>
            <person name="Thoren M.H."/>
            <person name="Johannesson H."/>
        </authorList>
    </citation>
    <scope>NUCLEOTIDE SEQUENCE</scope>
    <source>
        <strain evidence="2">SMH3187-1</strain>
    </source>
</reference>
<evidence type="ECO:0000313" key="3">
    <source>
        <dbReference type="Proteomes" id="UP001172155"/>
    </source>
</evidence>
<sequence>MNLFILFITFASLASRCSAAQACAAGNVHGSCVSSSQTCLSPSILVSGKISQACPSGVKCCLPENPVIQYINTVQSCTRDCRELVGVLSSKTAGRLTMEWLQHQDYDDINFKVVLGPVDYAWLAYAWSKDMPILSRFPDPLHNGVCAYSPSDVDSGYNFCLKRLAKIQEGTSKFLMRDFEEDADDFNFARALRRNKKAALDAVADRYFSPPGGDRTQHPFPRFLQRAIRRRL</sequence>
<keyword evidence="3" id="KW-1185">Reference proteome</keyword>
<organism evidence="2 3">
    <name type="scientific">Schizothecium vesticola</name>
    <dbReference type="NCBI Taxonomy" id="314040"/>
    <lineage>
        <taxon>Eukaryota</taxon>
        <taxon>Fungi</taxon>
        <taxon>Dikarya</taxon>
        <taxon>Ascomycota</taxon>
        <taxon>Pezizomycotina</taxon>
        <taxon>Sordariomycetes</taxon>
        <taxon>Sordariomycetidae</taxon>
        <taxon>Sordariales</taxon>
        <taxon>Schizotheciaceae</taxon>
        <taxon>Schizothecium</taxon>
    </lineage>
</organism>
<proteinExistence type="predicted"/>
<evidence type="ECO:0000313" key="2">
    <source>
        <dbReference type="EMBL" id="KAK0752981.1"/>
    </source>
</evidence>
<dbReference type="AlphaFoldDB" id="A0AA40F8D8"/>
<accession>A0AA40F8D8</accession>